<proteinExistence type="inferred from homology"/>
<evidence type="ECO:0000256" key="1">
    <source>
        <dbReference type="ARBA" id="ARBA00000971"/>
    </source>
</evidence>
<protein>
    <recommendedName>
        <fullName evidence="5">Peptidyl-prolyl cis-trans isomerase</fullName>
        <ecNumber evidence="5">5.2.1.8</ecNumber>
    </recommendedName>
</protein>
<evidence type="ECO:0000313" key="9">
    <source>
        <dbReference type="EMBL" id="GIG18426.1"/>
    </source>
</evidence>
<dbReference type="EC" id="5.2.1.8" evidence="5"/>
<feature type="transmembrane region" description="Helical" evidence="7">
    <location>
        <begin position="35"/>
        <end position="57"/>
    </location>
</feature>
<keyword evidence="2 4" id="KW-0697">Rotamase</keyword>
<keyword evidence="10" id="KW-1185">Reference proteome</keyword>
<comment type="catalytic activity">
    <reaction evidence="1 4 5">
        <text>[protein]-peptidylproline (omega=180) = [protein]-peptidylproline (omega=0)</text>
        <dbReference type="Rhea" id="RHEA:16237"/>
        <dbReference type="Rhea" id="RHEA-COMP:10747"/>
        <dbReference type="Rhea" id="RHEA-COMP:10748"/>
        <dbReference type="ChEBI" id="CHEBI:83833"/>
        <dbReference type="ChEBI" id="CHEBI:83834"/>
        <dbReference type="EC" id="5.2.1.8"/>
    </reaction>
</comment>
<keyword evidence="7" id="KW-1133">Transmembrane helix</keyword>
<sequence>MSGQVKDQTEARRATKAERREARVAAARAAKRKKIVYGMLGTFFGVILLIGFAFLVFKGGGDTDTAAQPGASASTAATAPAADPNAPDPNAPAAKFPPLPEGADPALGTKPVVSKGTGTPKELKVTTLVQGKGATVKAGDNITVNYVGVKYPTGEQFDASWDSKQAYPVTIGVGQVIPGWDQGLVGVKVGSRVQLDIPSNLAYGDGPDSRLPGPLRFVVDVLAINPA</sequence>
<organism evidence="9 10">
    <name type="scientific">Catellatospora methionotrophica</name>
    <dbReference type="NCBI Taxonomy" id="121620"/>
    <lineage>
        <taxon>Bacteria</taxon>
        <taxon>Bacillati</taxon>
        <taxon>Actinomycetota</taxon>
        <taxon>Actinomycetes</taxon>
        <taxon>Micromonosporales</taxon>
        <taxon>Micromonosporaceae</taxon>
        <taxon>Catellatospora</taxon>
    </lineage>
</organism>
<dbReference type="InterPro" id="IPR046357">
    <property type="entry name" value="PPIase_dom_sf"/>
</dbReference>
<dbReference type="Gene3D" id="3.10.50.40">
    <property type="match status" value="1"/>
</dbReference>
<keyword evidence="7" id="KW-0812">Transmembrane</keyword>
<evidence type="ECO:0000256" key="2">
    <source>
        <dbReference type="ARBA" id="ARBA00023110"/>
    </source>
</evidence>
<keyword evidence="3 4" id="KW-0413">Isomerase</keyword>
<evidence type="ECO:0000256" key="3">
    <source>
        <dbReference type="ARBA" id="ARBA00023235"/>
    </source>
</evidence>
<evidence type="ECO:0000256" key="7">
    <source>
        <dbReference type="SAM" id="Phobius"/>
    </source>
</evidence>
<evidence type="ECO:0000256" key="6">
    <source>
        <dbReference type="SAM" id="MobiDB-lite"/>
    </source>
</evidence>
<comment type="similarity">
    <text evidence="5">Belongs to the FKBP-type PPIase family.</text>
</comment>
<dbReference type="PANTHER" id="PTHR45779">
    <property type="entry name" value="PEPTIDYLPROLYL ISOMERASE"/>
    <property type="match status" value="1"/>
</dbReference>
<dbReference type="Proteomes" id="UP000660339">
    <property type="component" value="Unassembled WGS sequence"/>
</dbReference>
<keyword evidence="7" id="KW-0472">Membrane</keyword>
<feature type="region of interest" description="Disordered" evidence="6">
    <location>
        <begin position="66"/>
        <end position="117"/>
    </location>
</feature>
<dbReference type="AlphaFoldDB" id="A0A8J3LN95"/>
<feature type="compositionally biased region" description="Pro residues" evidence="6">
    <location>
        <begin position="86"/>
        <end position="100"/>
    </location>
</feature>
<reference evidence="9" key="1">
    <citation type="submission" date="2021-01" db="EMBL/GenBank/DDBJ databases">
        <title>Whole genome shotgun sequence of Catellatospora methionotrophica NBRC 14553.</title>
        <authorList>
            <person name="Komaki H."/>
            <person name="Tamura T."/>
        </authorList>
    </citation>
    <scope>NUCLEOTIDE SEQUENCE</scope>
    <source>
        <strain evidence="9">NBRC 14553</strain>
    </source>
</reference>
<dbReference type="PROSITE" id="PS50059">
    <property type="entry name" value="FKBP_PPIASE"/>
    <property type="match status" value="1"/>
</dbReference>
<evidence type="ECO:0000256" key="5">
    <source>
        <dbReference type="RuleBase" id="RU003915"/>
    </source>
</evidence>
<dbReference type="RefSeq" id="WP_239086983.1">
    <property type="nucleotide sequence ID" value="NZ_BAAATT010000021.1"/>
</dbReference>
<evidence type="ECO:0000256" key="4">
    <source>
        <dbReference type="PROSITE-ProRule" id="PRU00277"/>
    </source>
</evidence>
<dbReference type="GO" id="GO:0003755">
    <property type="term" value="F:peptidyl-prolyl cis-trans isomerase activity"/>
    <property type="evidence" value="ECO:0007669"/>
    <property type="project" value="UniProtKB-UniRule"/>
</dbReference>
<evidence type="ECO:0000313" key="10">
    <source>
        <dbReference type="Proteomes" id="UP000660339"/>
    </source>
</evidence>
<gene>
    <name evidence="9" type="ORF">Cme02nite_67580</name>
</gene>
<dbReference type="PANTHER" id="PTHR45779:SF7">
    <property type="entry name" value="PEPTIDYLPROLYL ISOMERASE"/>
    <property type="match status" value="1"/>
</dbReference>
<dbReference type="InterPro" id="IPR001179">
    <property type="entry name" value="PPIase_FKBP_dom"/>
</dbReference>
<comment type="caution">
    <text evidence="9">The sequence shown here is derived from an EMBL/GenBank/DDBJ whole genome shotgun (WGS) entry which is preliminary data.</text>
</comment>
<feature type="compositionally biased region" description="Low complexity" evidence="6">
    <location>
        <begin position="66"/>
        <end position="85"/>
    </location>
</feature>
<dbReference type="SUPFAM" id="SSF54534">
    <property type="entry name" value="FKBP-like"/>
    <property type="match status" value="1"/>
</dbReference>
<evidence type="ECO:0000259" key="8">
    <source>
        <dbReference type="PROSITE" id="PS50059"/>
    </source>
</evidence>
<dbReference type="InterPro" id="IPR044609">
    <property type="entry name" value="FKBP2/11"/>
</dbReference>
<feature type="domain" description="PPIase FKBP-type" evidence="8">
    <location>
        <begin position="139"/>
        <end position="227"/>
    </location>
</feature>
<dbReference type="EMBL" id="BONJ01000040">
    <property type="protein sequence ID" value="GIG18426.1"/>
    <property type="molecule type" value="Genomic_DNA"/>
</dbReference>
<dbReference type="Pfam" id="PF00254">
    <property type="entry name" value="FKBP_C"/>
    <property type="match status" value="1"/>
</dbReference>
<accession>A0A8J3LN95</accession>
<name>A0A8J3LN95_9ACTN</name>